<evidence type="ECO:0000256" key="4">
    <source>
        <dbReference type="ARBA" id="ARBA00023136"/>
    </source>
</evidence>
<reference evidence="6 7" key="1">
    <citation type="journal article" date="2024" name="Science">
        <title>Giant polyketide synthase enzymes in the biosynthesis of giant marine polyether toxins.</title>
        <authorList>
            <person name="Fallon T.R."/>
            <person name="Shende V.V."/>
            <person name="Wierzbicki I.H."/>
            <person name="Pendleton A.L."/>
            <person name="Watervoot N.F."/>
            <person name="Auber R.P."/>
            <person name="Gonzalez D.J."/>
            <person name="Wisecaver J.H."/>
            <person name="Moore B.S."/>
        </authorList>
    </citation>
    <scope>NUCLEOTIDE SEQUENCE [LARGE SCALE GENOMIC DNA]</scope>
    <source>
        <strain evidence="6 7">12B1</strain>
    </source>
</reference>
<feature type="transmembrane region" description="Helical" evidence="5">
    <location>
        <begin position="20"/>
        <end position="38"/>
    </location>
</feature>
<evidence type="ECO:0000256" key="1">
    <source>
        <dbReference type="ARBA" id="ARBA00004141"/>
    </source>
</evidence>
<evidence type="ECO:0000313" key="7">
    <source>
        <dbReference type="Proteomes" id="UP001515480"/>
    </source>
</evidence>
<protein>
    <submittedName>
        <fullName evidence="6">Uncharacterized protein</fullName>
    </submittedName>
</protein>
<dbReference type="InterPro" id="IPR002781">
    <property type="entry name" value="TM_pro_TauE-like"/>
</dbReference>
<proteinExistence type="predicted"/>
<feature type="transmembrane region" description="Helical" evidence="5">
    <location>
        <begin position="127"/>
        <end position="144"/>
    </location>
</feature>
<keyword evidence="2 5" id="KW-0812">Transmembrane</keyword>
<dbReference type="EMBL" id="JBGBPQ010000029">
    <property type="protein sequence ID" value="KAL1496351.1"/>
    <property type="molecule type" value="Genomic_DNA"/>
</dbReference>
<comment type="subcellular location">
    <subcellularLocation>
        <location evidence="1">Membrane</location>
        <topology evidence="1">Multi-pass membrane protein</topology>
    </subcellularLocation>
</comment>
<dbReference type="PANTHER" id="PTHR43701">
    <property type="entry name" value="MEMBRANE TRANSPORTER PROTEIN MJ0441-RELATED"/>
    <property type="match status" value="1"/>
</dbReference>
<dbReference type="Pfam" id="PF01925">
    <property type="entry name" value="TauE"/>
    <property type="match status" value="1"/>
</dbReference>
<evidence type="ECO:0000256" key="5">
    <source>
        <dbReference type="SAM" id="Phobius"/>
    </source>
</evidence>
<dbReference type="Proteomes" id="UP001515480">
    <property type="component" value="Unassembled WGS sequence"/>
</dbReference>
<dbReference type="InterPro" id="IPR051598">
    <property type="entry name" value="TSUP/Inactive_protease-like"/>
</dbReference>
<sequence length="344" mass="37362">MLQVADRRQMPLAAELWLRCRWWLFLLLLVIAPVYFHALVDGGLLTLASWWVVPLMAAAAAIIPASGAPVAGGILFFPVLRAHQVCPHDAVAFSAITQLIGCGVFTPLNWLISEPNVFVSQAWKDSFVPAGLGVVLALSVGRLRGCHGEHYLIGIFGCFCFLLMGYVLHGLFFQHMGASNKVGTLSRNRMRACAWFLPFVAAGMVTGYIGICIEKVLFVYLTLSGELSVKQVSVSSITLVGWVSAIATVMHALAPRDPSAPGYIGAVPYELWLLGLPGIFLGSIAGPHVSRIVGQRPILAAFAVGLAYESMNAAVFLWREQFWTDCELLVRSESDFCVPQKKGT</sequence>
<name>A0AB34ICC8_PRYPA</name>
<feature type="transmembrane region" description="Helical" evidence="5">
    <location>
        <begin position="151"/>
        <end position="174"/>
    </location>
</feature>
<dbReference type="AlphaFoldDB" id="A0AB34ICC8"/>
<comment type="caution">
    <text evidence="6">The sequence shown here is derived from an EMBL/GenBank/DDBJ whole genome shotgun (WGS) entry which is preliminary data.</text>
</comment>
<feature type="transmembrane region" description="Helical" evidence="5">
    <location>
        <begin position="90"/>
        <end position="112"/>
    </location>
</feature>
<feature type="transmembrane region" description="Helical" evidence="5">
    <location>
        <begin position="266"/>
        <end position="286"/>
    </location>
</feature>
<keyword evidence="4 5" id="KW-0472">Membrane</keyword>
<keyword evidence="7" id="KW-1185">Reference proteome</keyword>
<evidence type="ECO:0000256" key="3">
    <source>
        <dbReference type="ARBA" id="ARBA00022989"/>
    </source>
</evidence>
<accession>A0AB34ICC8</accession>
<feature type="transmembrane region" description="Helical" evidence="5">
    <location>
        <begin position="194"/>
        <end position="220"/>
    </location>
</feature>
<gene>
    <name evidence="6" type="ORF">AB1Y20_016307</name>
</gene>
<evidence type="ECO:0000256" key="2">
    <source>
        <dbReference type="ARBA" id="ARBA00022692"/>
    </source>
</evidence>
<evidence type="ECO:0000313" key="6">
    <source>
        <dbReference type="EMBL" id="KAL1496351.1"/>
    </source>
</evidence>
<keyword evidence="3 5" id="KW-1133">Transmembrane helix</keyword>
<feature type="transmembrane region" description="Helical" evidence="5">
    <location>
        <begin position="232"/>
        <end position="254"/>
    </location>
</feature>
<feature type="transmembrane region" description="Helical" evidence="5">
    <location>
        <begin position="50"/>
        <end position="78"/>
    </location>
</feature>
<dbReference type="GO" id="GO:0016020">
    <property type="term" value="C:membrane"/>
    <property type="evidence" value="ECO:0007669"/>
    <property type="project" value="UniProtKB-SubCell"/>
</dbReference>
<organism evidence="6 7">
    <name type="scientific">Prymnesium parvum</name>
    <name type="common">Toxic golden alga</name>
    <dbReference type="NCBI Taxonomy" id="97485"/>
    <lineage>
        <taxon>Eukaryota</taxon>
        <taxon>Haptista</taxon>
        <taxon>Haptophyta</taxon>
        <taxon>Prymnesiophyceae</taxon>
        <taxon>Prymnesiales</taxon>
        <taxon>Prymnesiaceae</taxon>
        <taxon>Prymnesium</taxon>
    </lineage>
</organism>
<dbReference type="PANTHER" id="PTHR43701:SF2">
    <property type="entry name" value="MEMBRANE TRANSPORTER PROTEIN YJNA-RELATED"/>
    <property type="match status" value="1"/>
</dbReference>